<proteinExistence type="predicted"/>
<evidence type="ECO:0000256" key="1">
    <source>
        <dbReference type="ARBA" id="ARBA00022737"/>
    </source>
</evidence>
<keyword evidence="1" id="KW-0677">Repeat</keyword>
<dbReference type="CDD" id="cd06768">
    <property type="entry name" value="PDZ_NHERF-like"/>
    <property type="match status" value="4"/>
</dbReference>
<dbReference type="PANTHER" id="PTHR14191">
    <property type="entry name" value="PDZ DOMAIN CONTAINING PROTEIN"/>
    <property type="match status" value="1"/>
</dbReference>
<evidence type="ECO:0000313" key="4">
    <source>
        <dbReference type="Proteomes" id="UP000288216"/>
    </source>
</evidence>
<keyword evidence="4" id="KW-1185">Reference proteome</keyword>
<sequence length="583" mass="64607">MGGVMNLGNKWGKQTGAGADVPVGIEDRAALSPKFTFNPKEGIDNPALVICDDLELPITLKPRVCVLTKKDKEVFGFYLRAEKGKPGHIIRQVEPGSCAQHAGLVDADRVLEVNGEYVDNTEHFKVVEKIRLSGSKITFLVVDGATYEDAKVKNLNIAELIQSDIQPSCGKPRLCFVEKGPNGFGFELRSSEGAKAPFTLSIQPEGPAERSGVQSDDRLIEINGVNVENYTYLQVKREIKETGDSVTLLVTDQKTDVYYRDKGIRIVPAMACFKHVPFRPRKLYLVKGSCGYGFLLKTEKTTSGTYGQYLWEVDAGSPAEKCGMKEGDRLLAVNKGNIEGLQHDFVVTKIRESGNQTTLMVISSEGDKYFTSLGLSPIICMEDNDVEERMELNETTESRLSPQQVCPPLCCPTTQQAISPKPRLCYLVKGPSGYGFQIYSITDEPGIYIQEVVSDDVGYKAGIRDGDMVIEVNGINIEKFSYEDVLVKIKEKKVEVALLVMNKKEYWHCKDNNIPISGESTSEDNKIINTEKGIVPSNNTGKKTNKTTGKDINAYFVHKLGDSNSFCRSHNVPKHFIENLLWS</sequence>
<accession>A0A401PF33</accession>
<gene>
    <name evidence="3" type="ORF">scyTo_0001675</name>
</gene>
<dbReference type="Pfam" id="PF00595">
    <property type="entry name" value="PDZ"/>
    <property type="match status" value="4"/>
</dbReference>
<evidence type="ECO:0000259" key="2">
    <source>
        <dbReference type="PROSITE" id="PS50106"/>
    </source>
</evidence>
<dbReference type="InterPro" id="IPR051067">
    <property type="entry name" value="NHER"/>
</dbReference>
<evidence type="ECO:0000313" key="3">
    <source>
        <dbReference type="EMBL" id="GCB71715.1"/>
    </source>
</evidence>
<feature type="domain" description="PDZ" evidence="2">
    <location>
        <begin position="282"/>
        <end position="365"/>
    </location>
</feature>
<dbReference type="EMBL" id="BFAA01000386">
    <property type="protein sequence ID" value="GCB71715.1"/>
    <property type="molecule type" value="Genomic_DNA"/>
</dbReference>
<feature type="domain" description="PDZ" evidence="2">
    <location>
        <begin position="174"/>
        <end position="254"/>
    </location>
</feature>
<dbReference type="InterPro" id="IPR001478">
    <property type="entry name" value="PDZ"/>
</dbReference>
<dbReference type="PROSITE" id="PS50106">
    <property type="entry name" value="PDZ"/>
    <property type="match status" value="4"/>
</dbReference>
<dbReference type="PANTHER" id="PTHR14191:SF20">
    <property type="entry name" value="NA(+)_H(+) EXCHANGE REGULATORY COFACTOR NHE-RF4"/>
    <property type="match status" value="1"/>
</dbReference>
<dbReference type="STRING" id="75743.A0A401PF33"/>
<dbReference type="Proteomes" id="UP000288216">
    <property type="component" value="Unassembled WGS sequence"/>
</dbReference>
<name>A0A401PF33_SCYTO</name>
<comment type="caution">
    <text evidence="3">The sequence shown here is derived from an EMBL/GenBank/DDBJ whole genome shotgun (WGS) entry which is preliminary data.</text>
</comment>
<dbReference type="Gene3D" id="2.30.42.10">
    <property type="match status" value="4"/>
</dbReference>
<dbReference type="InterPro" id="IPR036034">
    <property type="entry name" value="PDZ_sf"/>
</dbReference>
<dbReference type="GO" id="GO:0043495">
    <property type="term" value="F:protein-membrane adaptor activity"/>
    <property type="evidence" value="ECO:0007669"/>
    <property type="project" value="TreeGrafter"/>
</dbReference>
<dbReference type="OMA" id="NTEHFKV"/>
<dbReference type="SMART" id="SM00228">
    <property type="entry name" value="PDZ"/>
    <property type="match status" value="4"/>
</dbReference>
<dbReference type="OrthoDB" id="10009200at2759"/>
<dbReference type="GO" id="GO:0072659">
    <property type="term" value="P:protein localization to plasma membrane"/>
    <property type="evidence" value="ECO:0007669"/>
    <property type="project" value="TreeGrafter"/>
</dbReference>
<reference evidence="3 4" key="1">
    <citation type="journal article" date="2018" name="Nat. Ecol. Evol.">
        <title>Shark genomes provide insights into elasmobranch evolution and the origin of vertebrates.</title>
        <authorList>
            <person name="Hara Y"/>
            <person name="Yamaguchi K"/>
            <person name="Onimaru K"/>
            <person name="Kadota M"/>
            <person name="Koyanagi M"/>
            <person name="Keeley SD"/>
            <person name="Tatsumi K"/>
            <person name="Tanaka K"/>
            <person name="Motone F"/>
            <person name="Kageyama Y"/>
            <person name="Nozu R"/>
            <person name="Adachi N"/>
            <person name="Nishimura O"/>
            <person name="Nakagawa R"/>
            <person name="Tanegashima C"/>
            <person name="Kiyatake I"/>
            <person name="Matsumoto R"/>
            <person name="Murakumo K"/>
            <person name="Nishida K"/>
            <person name="Terakita A"/>
            <person name="Kuratani S"/>
            <person name="Sato K"/>
            <person name="Hyodo S Kuraku.S."/>
        </authorList>
    </citation>
    <scope>NUCLEOTIDE SEQUENCE [LARGE SCALE GENOMIC DNA]</scope>
</reference>
<dbReference type="AlphaFoldDB" id="A0A401PF33"/>
<feature type="domain" description="PDZ" evidence="2">
    <location>
        <begin position="424"/>
        <end position="504"/>
    </location>
</feature>
<protein>
    <recommendedName>
        <fullName evidence="2">PDZ domain-containing protein</fullName>
    </recommendedName>
</protein>
<feature type="domain" description="PDZ" evidence="2">
    <location>
        <begin position="64"/>
        <end position="145"/>
    </location>
</feature>
<dbReference type="SUPFAM" id="SSF50156">
    <property type="entry name" value="PDZ domain-like"/>
    <property type="match status" value="4"/>
</dbReference>
<organism evidence="3 4">
    <name type="scientific">Scyliorhinus torazame</name>
    <name type="common">Cloudy catshark</name>
    <name type="synonym">Catulus torazame</name>
    <dbReference type="NCBI Taxonomy" id="75743"/>
    <lineage>
        <taxon>Eukaryota</taxon>
        <taxon>Metazoa</taxon>
        <taxon>Chordata</taxon>
        <taxon>Craniata</taxon>
        <taxon>Vertebrata</taxon>
        <taxon>Chondrichthyes</taxon>
        <taxon>Elasmobranchii</taxon>
        <taxon>Galeomorphii</taxon>
        <taxon>Galeoidea</taxon>
        <taxon>Carcharhiniformes</taxon>
        <taxon>Scyliorhinidae</taxon>
        <taxon>Scyliorhinus</taxon>
    </lineage>
</organism>
<dbReference type="GO" id="GO:0016324">
    <property type="term" value="C:apical plasma membrane"/>
    <property type="evidence" value="ECO:0007669"/>
    <property type="project" value="TreeGrafter"/>
</dbReference>